<keyword evidence="6" id="KW-0540">Nuclease</keyword>
<evidence type="ECO:0000313" key="7">
    <source>
        <dbReference type="Proteomes" id="UP001168128"/>
    </source>
</evidence>
<evidence type="ECO:0000256" key="1">
    <source>
        <dbReference type="ARBA" id="ARBA00010923"/>
    </source>
</evidence>
<dbReference type="Gene3D" id="3.90.220.20">
    <property type="entry name" value="DNA methylase specificity domains"/>
    <property type="match status" value="2"/>
</dbReference>
<proteinExistence type="inferred from homology"/>
<dbReference type="Pfam" id="PF01420">
    <property type="entry name" value="Methylase_S"/>
    <property type="match status" value="1"/>
</dbReference>
<dbReference type="EC" id="3.1.21.-" evidence="6"/>
<gene>
    <name evidence="6" type="ORF">QWT87_04785</name>
</gene>
<comment type="caution">
    <text evidence="6">The sequence shown here is derived from an EMBL/GenBank/DDBJ whole genome shotgun (WGS) entry which is preliminary data.</text>
</comment>
<evidence type="ECO:0000256" key="2">
    <source>
        <dbReference type="ARBA" id="ARBA00022747"/>
    </source>
</evidence>
<keyword evidence="2" id="KW-0680">Restriction system</keyword>
<feature type="domain" description="Type I restriction modification DNA specificity" evidence="5">
    <location>
        <begin position="52"/>
        <end position="198"/>
    </location>
</feature>
<dbReference type="GO" id="GO:0016787">
    <property type="term" value="F:hydrolase activity"/>
    <property type="evidence" value="ECO:0007669"/>
    <property type="project" value="UniProtKB-KW"/>
</dbReference>
<dbReference type="RefSeq" id="WP_098972125.1">
    <property type="nucleotide sequence ID" value="NZ_JAULSJ010000005.1"/>
</dbReference>
<comment type="similarity">
    <text evidence="1">Belongs to the type-I restriction system S methylase family.</text>
</comment>
<evidence type="ECO:0000259" key="5">
    <source>
        <dbReference type="Pfam" id="PF01420"/>
    </source>
</evidence>
<keyword evidence="6" id="KW-0255">Endonuclease</keyword>
<keyword evidence="4" id="KW-0175">Coiled coil</keyword>
<name>A0ABT8TZG1_9FLAO</name>
<dbReference type="InterPro" id="IPR044946">
    <property type="entry name" value="Restrct_endonuc_typeI_TRD_sf"/>
</dbReference>
<dbReference type="SUPFAM" id="SSF116734">
    <property type="entry name" value="DNA methylase specificity domain"/>
    <property type="match status" value="2"/>
</dbReference>
<evidence type="ECO:0000256" key="3">
    <source>
        <dbReference type="ARBA" id="ARBA00023125"/>
    </source>
</evidence>
<dbReference type="InterPro" id="IPR052021">
    <property type="entry name" value="Type-I_RS_S_subunit"/>
</dbReference>
<accession>A0ABT8TZG1</accession>
<keyword evidence="3" id="KW-0238">DNA-binding</keyword>
<dbReference type="NCBIfam" id="NF047740">
    <property type="entry name" value="antiphage_MADS5"/>
    <property type="match status" value="1"/>
</dbReference>
<protein>
    <submittedName>
        <fullName evidence="6">Restriction endonuclease subunit S</fullName>
        <ecNumber evidence="6">3.1.21.-</ecNumber>
    </submittedName>
</protein>
<dbReference type="Proteomes" id="UP001168128">
    <property type="component" value="Unassembled WGS sequence"/>
</dbReference>
<feature type="coiled-coil region" evidence="4">
    <location>
        <begin position="188"/>
        <end position="222"/>
    </location>
</feature>
<reference evidence="6" key="1">
    <citation type="submission" date="2023-07" db="EMBL/GenBank/DDBJ databases">
        <title>AMR profile of multidrug- resistance Chryseobacterium gambrini related strain.</title>
        <authorList>
            <person name="Kirdat K."/>
            <person name="Bhatt A."/>
            <person name="Kuyare S."/>
            <person name="Yadav A."/>
        </authorList>
    </citation>
    <scope>NUCLEOTIDE SEQUENCE</scope>
    <source>
        <strain evidence="6">APV-1</strain>
    </source>
</reference>
<dbReference type="GO" id="GO:0004519">
    <property type="term" value="F:endonuclease activity"/>
    <property type="evidence" value="ECO:0007669"/>
    <property type="project" value="UniProtKB-KW"/>
</dbReference>
<keyword evidence="6" id="KW-0378">Hydrolase</keyword>
<sequence length="473" mass="53969">MEVSQVKSRIIIGNSHILKPSYHMNYGKIRIEKAIYNEFPFDSLGNVSASVFTGGIFKRMFVDDTKYGYPYISAQHMMNTNPLDVAKIISKKYTPRQEEMSLKEGQILVSCAGTVGNVRLITKDLEGVIGSQDIIRVNPDDTKLPYGYLYAYLASKTAYNYMQSYIYGSVVPRIEPNTLSRLPIPILSEEKQQQIHQLIVEASELRVEANRLLNKVEAFLKKSLDLPNLEKEDYEYFGNHAIGRDVSTFVRKAKEITSISINAFNYSKRIEKIINTIQKKKYLNLENCLNQNKFFSTGSFRRLETNSINGIKLLNQSDIFDIHKKGKVLSRHFVGNVKLVEYGEVLIAGVGTLGEGETFCRAIFANEELESQLISGEFIRMKTNEEIPSGYLFAWLNSDYGFRLIRSTQTGTKLCRPIPNLLAKIPVPLMDIDQMNYIDKNVRKAHTDFYEAIVKENQAIALIEKEIDLWQVS</sequence>
<evidence type="ECO:0000256" key="4">
    <source>
        <dbReference type="SAM" id="Coils"/>
    </source>
</evidence>
<dbReference type="PANTHER" id="PTHR30408">
    <property type="entry name" value="TYPE-1 RESTRICTION ENZYME ECOKI SPECIFICITY PROTEIN"/>
    <property type="match status" value="1"/>
</dbReference>
<dbReference type="EMBL" id="JAULSJ010000005">
    <property type="protein sequence ID" value="MDO3424198.1"/>
    <property type="molecule type" value="Genomic_DNA"/>
</dbReference>
<organism evidence="6 7">
    <name type="scientific">Chryseobacterium urinae</name>
    <dbReference type="NCBI Taxonomy" id="3058400"/>
    <lineage>
        <taxon>Bacteria</taxon>
        <taxon>Pseudomonadati</taxon>
        <taxon>Bacteroidota</taxon>
        <taxon>Flavobacteriia</taxon>
        <taxon>Flavobacteriales</taxon>
        <taxon>Weeksellaceae</taxon>
        <taxon>Chryseobacterium group</taxon>
        <taxon>Chryseobacterium</taxon>
    </lineage>
</organism>
<evidence type="ECO:0000313" key="6">
    <source>
        <dbReference type="EMBL" id="MDO3424198.1"/>
    </source>
</evidence>
<keyword evidence="7" id="KW-1185">Reference proteome</keyword>
<dbReference type="InterPro" id="IPR000055">
    <property type="entry name" value="Restrct_endonuc_typeI_TRD"/>
</dbReference>
<dbReference type="PANTHER" id="PTHR30408:SF12">
    <property type="entry name" value="TYPE I RESTRICTION ENZYME MJAVIII SPECIFICITY SUBUNIT"/>
    <property type="match status" value="1"/>
</dbReference>